<name>A0A2T3Z4D5_TRIA4</name>
<feature type="compositionally biased region" description="Polar residues" evidence="1">
    <location>
        <begin position="23"/>
        <end position="45"/>
    </location>
</feature>
<feature type="region of interest" description="Disordered" evidence="1">
    <location>
        <begin position="254"/>
        <end position="295"/>
    </location>
</feature>
<evidence type="ECO:0000313" key="2">
    <source>
        <dbReference type="EMBL" id="PTB39655.1"/>
    </source>
</evidence>
<evidence type="ECO:0000313" key="3">
    <source>
        <dbReference type="Proteomes" id="UP000240493"/>
    </source>
</evidence>
<feature type="region of interest" description="Disordered" evidence="1">
    <location>
        <begin position="19"/>
        <end position="62"/>
    </location>
</feature>
<keyword evidence="3" id="KW-1185">Reference proteome</keyword>
<dbReference type="EMBL" id="KZ679264">
    <property type="protein sequence ID" value="PTB39655.1"/>
    <property type="molecule type" value="Genomic_DNA"/>
</dbReference>
<accession>A0A2T3Z4D5</accession>
<dbReference type="Proteomes" id="UP000240493">
    <property type="component" value="Unassembled WGS sequence"/>
</dbReference>
<organism evidence="2 3">
    <name type="scientific">Trichoderma asperellum (strain ATCC 204424 / CBS 433.97 / NBRC 101777)</name>
    <dbReference type="NCBI Taxonomy" id="1042311"/>
    <lineage>
        <taxon>Eukaryota</taxon>
        <taxon>Fungi</taxon>
        <taxon>Dikarya</taxon>
        <taxon>Ascomycota</taxon>
        <taxon>Pezizomycotina</taxon>
        <taxon>Sordariomycetes</taxon>
        <taxon>Hypocreomycetidae</taxon>
        <taxon>Hypocreales</taxon>
        <taxon>Hypocreaceae</taxon>
        <taxon>Trichoderma</taxon>
    </lineage>
</organism>
<sequence>MRQQLGSLLQKFYRRPPKHGSICVNTQTNNSSRLSKGGTAQSSRASRYGAPPPIDPSDLPILTQGEIYSRKRPRGCVYQVGSTKLQLNRQPTTCNAFPSCAVPPSSLARTACIAHMPTSARGSAAAIAMAPDGKHRRLDGIELSMRCCSLGLHTCIRVRPARTGLSLMQQTDSDQDLRLDCAERTCNPVARDRGDRLQALQTSTGRACQPMSSPNSSLQMLQLRLQLQLRAFESQPVDLTLDPLSMRTRRCWDVGTADRPDTDAPSQRRVKALALSPDPIRSQFSRRPSPKAKSM</sequence>
<proteinExistence type="predicted"/>
<reference evidence="2 3" key="1">
    <citation type="submission" date="2016-07" db="EMBL/GenBank/DDBJ databases">
        <title>Multiple horizontal gene transfer events from other fungi enriched the ability of initially mycotrophic Trichoderma (Ascomycota) to feed on dead plant biomass.</title>
        <authorList>
            <consortium name="DOE Joint Genome Institute"/>
            <person name="Aerts A."/>
            <person name="Atanasova L."/>
            <person name="Chenthamara K."/>
            <person name="Zhang J."/>
            <person name="Grujic M."/>
            <person name="Henrissat B."/>
            <person name="Kuo A."/>
            <person name="Salamov A."/>
            <person name="Lipzen A."/>
            <person name="Labutti K."/>
            <person name="Barry K."/>
            <person name="Miao Y."/>
            <person name="Rahimi M.J."/>
            <person name="Shen Q."/>
            <person name="Grigoriev I.V."/>
            <person name="Kubicek C.P."/>
            <person name="Druzhinina I.S."/>
        </authorList>
    </citation>
    <scope>NUCLEOTIDE SEQUENCE [LARGE SCALE GENOMIC DNA]</scope>
    <source>
        <strain evidence="2 3">CBS 433.97</strain>
    </source>
</reference>
<dbReference type="AlphaFoldDB" id="A0A2T3Z4D5"/>
<protein>
    <submittedName>
        <fullName evidence="2">Uncharacterized protein</fullName>
    </submittedName>
</protein>
<evidence type="ECO:0000256" key="1">
    <source>
        <dbReference type="SAM" id="MobiDB-lite"/>
    </source>
</evidence>
<gene>
    <name evidence="2" type="ORF">M441DRAFT_460630</name>
</gene>